<proteinExistence type="predicted"/>
<dbReference type="EMBL" id="CAVMJV010000057">
    <property type="protein sequence ID" value="CAK5085231.1"/>
    <property type="molecule type" value="Genomic_DNA"/>
</dbReference>
<evidence type="ECO:0000313" key="1">
    <source>
        <dbReference type="EMBL" id="CAK5085231.1"/>
    </source>
</evidence>
<gene>
    <name evidence="1" type="ORF">MENTE1834_LOCUS32669</name>
</gene>
<comment type="caution">
    <text evidence="1">The sequence shown here is derived from an EMBL/GenBank/DDBJ whole genome shotgun (WGS) entry which is preliminary data.</text>
</comment>
<sequence>MPSKIFFESFADSRYVFILQNSCHQPCFSTQKATPKKMTRKKMNIFVKKEEDNKMEEAKNSTAQMARKKFFFNVCHFSFWHFFSSLIFAYFSIQSPAHFSFPVFSFLFSHLPITRRRTPHSF</sequence>
<keyword evidence="2" id="KW-1185">Reference proteome</keyword>
<protein>
    <submittedName>
        <fullName evidence="1">Uncharacterized protein</fullName>
    </submittedName>
</protein>
<evidence type="ECO:0000313" key="2">
    <source>
        <dbReference type="Proteomes" id="UP001497535"/>
    </source>
</evidence>
<dbReference type="Proteomes" id="UP001497535">
    <property type="component" value="Unassembled WGS sequence"/>
</dbReference>
<reference evidence="1" key="1">
    <citation type="submission" date="2023-11" db="EMBL/GenBank/DDBJ databases">
        <authorList>
            <person name="Poullet M."/>
        </authorList>
    </citation>
    <scope>NUCLEOTIDE SEQUENCE</scope>
    <source>
        <strain evidence="1">E1834</strain>
    </source>
</reference>
<accession>A0ACB1A424</accession>
<name>A0ACB1A424_MELEN</name>
<organism evidence="1 2">
    <name type="scientific">Meloidogyne enterolobii</name>
    <name type="common">Root-knot nematode worm</name>
    <name type="synonym">Meloidogyne mayaguensis</name>
    <dbReference type="NCBI Taxonomy" id="390850"/>
    <lineage>
        <taxon>Eukaryota</taxon>
        <taxon>Metazoa</taxon>
        <taxon>Ecdysozoa</taxon>
        <taxon>Nematoda</taxon>
        <taxon>Chromadorea</taxon>
        <taxon>Rhabditida</taxon>
        <taxon>Tylenchina</taxon>
        <taxon>Tylenchomorpha</taxon>
        <taxon>Tylenchoidea</taxon>
        <taxon>Meloidogynidae</taxon>
        <taxon>Meloidogyninae</taxon>
        <taxon>Meloidogyne</taxon>
    </lineage>
</organism>